<dbReference type="InterPro" id="IPR031107">
    <property type="entry name" value="Small_HSP"/>
</dbReference>
<evidence type="ECO:0000256" key="1">
    <source>
        <dbReference type="PROSITE-ProRule" id="PRU00285"/>
    </source>
</evidence>
<reference evidence="4 5" key="1">
    <citation type="submission" date="2024-03" db="EMBL/GenBank/DDBJ databases">
        <title>Novel species of the genus Variovorax.</title>
        <authorList>
            <person name="Liu Q."/>
            <person name="Xin Y.-H."/>
        </authorList>
    </citation>
    <scope>NUCLEOTIDE SEQUENCE [LARGE SCALE GENOMIC DNA]</scope>
    <source>
        <strain evidence="4 5">KACC 18501</strain>
    </source>
</reference>
<sequence length="150" mass="16519">MYRSLFPRDMFAEMERLQREMQQALELSPSIRGFGRGGFPALNVGGTDRTVEIYAFAPGVDPNTLEIDLDRGVLTIAGKRPSRLAEPASDGSGTQAAVHINERFAGEFRRVLSLPDDADPDAVTASYRDGVVQITVQRRASAQPRRITIQ</sequence>
<evidence type="ECO:0000313" key="5">
    <source>
        <dbReference type="Proteomes" id="UP001363010"/>
    </source>
</evidence>
<dbReference type="EMBL" id="JBBKZV010000009">
    <property type="protein sequence ID" value="MEJ8823759.1"/>
    <property type="molecule type" value="Genomic_DNA"/>
</dbReference>
<dbReference type="Gene3D" id="2.60.40.790">
    <property type="match status" value="1"/>
</dbReference>
<dbReference type="Pfam" id="PF00011">
    <property type="entry name" value="HSP20"/>
    <property type="match status" value="1"/>
</dbReference>
<evidence type="ECO:0000256" key="2">
    <source>
        <dbReference type="RuleBase" id="RU003616"/>
    </source>
</evidence>
<comment type="similarity">
    <text evidence="1 2">Belongs to the small heat shock protein (HSP20) family.</text>
</comment>
<dbReference type="Proteomes" id="UP001363010">
    <property type="component" value="Unassembled WGS sequence"/>
</dbReference>
<protein>
    <submittedName>
        <fullName evidence="4">Hsp20/alpha crystallin family protein</fullName>
    </submittedName>
</protein>
<accession>A0ABU8W2N8</accession>
<dbReference type="PROSITE" id="PS01031">
    <property type="entry name" value="SHSP"/>
    <property type="match status" value="1"/>
</dbReference>
<name>A0ABU8W2N8_9BURK</name>
<evidence type="ECO:0000313" key="4">
    <source>
        <dbReference type="EMBL" id="MEJ8823759.1"/>
    </source>
</evidence>
<dbReference type="PANTHER" id="PTHR11527">
    <property type="entry name" value="HEAT-SHOCK PROTEIN 20 FAMILY MEMBER"/>
    <property type="match status" value="1"/>
</dbReference>
<dbReference type="InterPro" id="IPR002068">
    <property type="entry name" value="A-crystallin/Hsp20_dom"/>
</dbReference>
<organism evidence="4 5">
    <name type="scientific">Variovorax humicola</name>
    <dbReference type="NCBI Taxonomy" id="1769758"/>
    <lineage>
        <taxon>Bacteria</taxon>
        <taxon>Pseudomonadati</taxon>
        <taxon>Pseudomonadota</taxon>
        <taxon>Betaproteobacteria</taxon>
        <taxon>Burkholderiales</taxon>
        <taxon>Comamonadaceae</taxon>
        <taxon>Variovorax</taxon>
    </lineage>
</organism>
<dbReference type="SUPFAM" id="SSF49764">
    <property type="entry name" value="HSP20-like chaperones"/>
    <property type="match status" value="1"/>
</dbReference>
<feature type="domain" description="SHSP" evidence="3">
    <location>
        <begin position="33"/>
        <end position="150"/>
    </location>
</feature>
<dbReference type="CDD" id="cd06464">
    <property type="entry name" value="ACD_sHsps-like"/>
    <property type="match status" value="1"/>
</dbReference>
<keyword evidence="5" id="KW-1185">Reference proteome</keyword>
<dbReference type="InterPro" id="IPR008978">
    <property type="entry name" value="HSP20-like_chaperone"/>
</dbReference>
<gene>
    <name evidence="4" type="ORF">WKW80_17235</name>
</gene>
<comment type="caution">
    <text evidence="4">The sequence shown here is derived from an EMBL/GenBank/DDBJ whole genome shotgun (WGS) entry which is preliminary data.</text>
</comment>
<evidence type="ECO:0000259" key="3">
    <source>
        <dbReference type="PROSITE" id="PS01031"/>
    </source>
</evidence>
<dbReference type="RefSeq" id="WP_340364786.1">
    <property type="nucleotide sequence ID" value="NZ_JBBKZV010000009.1"/>
</dbReference>
<proteinExistence type="inferred from homology"/>